<sequence length="291" mass="32635">MHQQYIAAVIQPYTSDDIDANLNSLSSQIRYAAQTGAKLAALPETSNVIYPRTRQIDSDVIRENADRTIRFLSDLAREFHIVIHGGSIHRPIPGERRNRNSSLLFDDQGALVASYDKIHTFDITLPNGKQVRESDNVRPGNSVTVTDTPLGRFGFAICYDVRFPELYRTMALQGADIIFNPANFAVSTGRDHWEPLLRARAIENSCYVVAAAQCGDNARMNSNGNSMIVDPWGTVLARCGNEPSVAFATIDLNHLQTIRDRMQTLENRRTDIYRLPVDAETSHKGEHHDER</sequence>
<dbReference type="SUPFAM" id="SSF56317">
    <property type="entry name" value="Carbon-nitrogen hydrolase"/>
    <property type="match status" value="1"/>
</dbReference>
<dbReference type="InterPro" id="IPR003010">
    <property type="entry name" value="C-N_Hydrolase"/>
</dbReference>
<comment type="caution">
    <text evidence="4">The sequence shown here is derived from an EMBL/GenBank/DDBJ whole genome shotgun (WGS) entry which is preliminary data.</text>
</comment>
<organism evidence="4 5">
    <name type="scientific">Bifidobacterium catulorum</name>
    <dbReference type="NCBI Taxonomy" id="1630173"/>
    <lineage>
        <taxon>Bacteria</taxon>
        <taxon>Bacillati</taxon>
        <taxon>Actinomycetota</taxon>
        <taxon>Actinomycetes</taxon>
        <taxon>Bifidobacteriales</taxon>
        <taxon>Bifidobacteriaceae</taxon>
        <taxon>Bifidobacterium</taxon>
    </lineage>
</organism>
<dbReference type="CDD" id="cd07572">
    <property type="entry name" value="nit"/>
    <property type="match status" value="1"/>
</dbReference>
<reference evidence="4 5" key="1">
    <citation type="journal article" date="2018" name="Int. J. Syst. Evol. Microbiol.">
        <title>Bifidobacterium catulorum sp. nov., a novel taxon from the faeces of the baby common marmoset (Callithrix jacchus).</title>
        <authorList>
            <person name="Modesto M."/>
            <person name="Michelini S."/>
            <person name="Oki K."/>
            <person name="Biavati B."/>
            <person name="Watanabe K."/>
            <person name="Mattarelli P."/>
        </authorList>
    </citation>
    <scope>NUCLEOTIDE SEQUENCE [LARGE SCALE GENOMIC DNA]</scope>
    <source>
        <strain evidence="4 5">MRM 8.19</strain>
    </source>
</reference>
<dbReference type="OrthoDB" id="9811121at2"/>
<keyword evidence="5" id="KW-1185">Reference proteome</keyword>
<dbReference type="EMBL" id="QFFN01000034">
    <property type="protein sequence ID" value="PWG59151.1"/>
    <property type="molecule type" value="Genomic_DNA"/>
</dbReference>
<dbReference type="InterPro" id="IPR036526">
    <property type="entry name" value="C-N_Hydrolase_sf"/>
</dbReference>
<dbReference type="PANTHER" id="PTHR23088:SF27">
    <property type="entry name" value="DEAMINATED GLUTATHIONE AMIDASE"/>
    <property type="match status" value="1"/>
</dbReference>
<dbReference type="GO" id="GO:0016811">
    <property type="term" value="F:hydrolase activity, acting on carbon-nitrogen (but not peptide) bonds, in linear amides"/>
    <property type="evidence" value="ECO:0007669"/>
    <property type="project" value="InterPro"/>
</dbReference>
<feature type="domain" description="CN hydrolase" evidence="3">
    <location>
        <begin position="5"/>
        <end position="252"/>
    </location>
</feature>
<keyword evidence="2 4" id="KW-0378">Hydrolase</keyword>
<dbReference type="PANTHER" id="PTHR23088">
    <property type="entry name" value="NITRILASE-RELATED"/>
    <property type="match status" value="1"/>
</dbReference>
<dbReference type="RefSeq" id="WP_109137965.1">
    <property type="nucleotide sequence ID" value="NZ_QFFN01000034.1"/>
</dbReference>
<gene>
    <name evidence="4" type="ORF">DF200_09135</name>
</gene>
<dbReference type="InterPro" id="IPR045254">
    <property type="entry name" value="Nit1/2_C-N_Hydrolase"/>
</dbReference>
<evidence type="ECO:0000256" key="2">
    <source>
        <dbReference type="ARBA" id="ARBA00022801"/>
    </source>
</evidence>
<dbReference type="PROSITE" id="PS50263">
    <property type="entry name" value="CN_HYDROLASE"/>
    <property type="match status" value="1"/>
</dbReference>
<dbReference type="Proteomes" id="UP000245753">
    <property type="component" value="Unassembled WGS sequence"/>
</dbReference>
<name>A0A2U2MQN0_9BIFI</name>
<dbReference type="PROSITE" id="PS01227">
    <property type="entry name" value="UPF0012"/>
    <property type="match status" value="1"/>
</dbReference>
<dbReference type="Pfam" id="PF00795">
    <property type="entry name" value="CN_hydrolase"/>
    <property type="match status" value="1"/>
</dbReference>
<dbReference type="AlphaFoldDB" id="A0A2U2MQN0"/>
<evidence type="ECO:0000256" key="1">
    <source>
        <dbReference type="ARBA" id="ARBA00010613"/>
    </source>
</evidence>
<dbReference type="InterPro" id="IPR001110">
    <property type="entry name" value="UPF0012_CS"/>
</dbReference>
<evidence type="ECO:0000313" key="5">
    <source>
        <dbReference type="Proteomes" id="UP000245753"/>
    </source>
</evidence>
<protein>
    <submittedName>
        <fullName evidence="4">Hydrolase</fullName>
    </submittedName>
</protein>
<proteinExistence type="inferred from homology"/>
<comment type="similarity">
    <text evidence="1">Belongs to the carbon-nitrogen hydrolase superfamily. NIT1/NIT2 family.</text>
</comment>
<dbReference type="Gene3D" id="3.60.110.10">
    <property type="entry name" value="Carbon-nitrogen hydrolase"/>
    <property type="match status" value="1"/>
</dbReference>
<accession>A0A2U2MQN0</accession>
<evidence type="ECO:0000313" key="4">
    <source>
        <dbReference type="EMBL" id="PWG59151.1"/>
    </source>
</evidence>
<evidence type="ECO:0000259" key="3">
    <source>
        <dbReference type="PROSITE" id="PS50263"/>
    </source>
</evidence>